<protein>
    <submittedName>
        <fullName evidence="5">BACK domain-containing protein</fullName>
    </submittedName>
</protein>
<dbReference type="Proteomes" id="UP000492821">
    <property type="component" value="Unassembled WGS sequence"/>
</dbReference>
<accession>A0A7E4V019</accession>
<dbReference type="GO" id="GO:0008344">
    <property type="term" value="P:adult locomotory behavior"/>
    <property type="evidence" value="ECO:0007669"/>
    <property type="project" value="TreeGrafter"/>
</dbReference>
<dbReference type="WBParaSite" id="Pan_g14907.t1">
    <property type="protein sequence ID" value="Pan_g14907.t1"/>
    <property type="gene ID" value="Pan_g14907"/>
</dbReference>
<reference evidence="5" key="2">
    <citation type="submission" date="2020-10" db="UniProtKB">
        <authorList>
            <consortium name="WormBaseParasite"/>
        </authorList>
    </citation>
    <scope>IDENTIFICATION</scope>
</reference>
<evidence type="ECO:0000313" key="5">
    <source>
        <dbReference type="WBParaSite" id="Pan_g14907.t1"/>
    </source>
</evidence>
<name>A0A7E4V019_PANRE</name>
<evidence type="ECO:0000256" key="1">
    <source>
        <dbReference type="SAM" id="MobiDB-lite"/>
    </source>
</evidence>
<feature type="transmembrane region" description="Helical" evidence="2">
    <location>
        <begin position="287"/>
        <end position="314"/>
    </location>
</feature>
<keyword evidence="2" id="KW-0472">Membrane</keyword>
<feature type="domain" description="BACK" evidence="3">
    <location>
        <begin position="431"/>
        <end position="524"/>
    </location>
</feature>
<dbReference type="GO" id="GO:0005737">
    <property type="term" value="C:cytoplasm"/>
    <property type="evidence" value="ECO:0007669"/>
    <property type="project" value="TreeGrafter"/>
</dbReference>
<feature type="region of interest" description="Disordered" evidence="1">
    <location>
        <begin position="359"/>
        <end position="379"/>
    </location>
</feature>
<dbReference type="SUPFAM" id="SSF49785">
    <property type="entry name" value="Galactose-binding domain-like"/>
    <property type="match status" value="1"/>
</dbReference>
<organism evidence="4 5">
    <name type="scientific">Panagrellus redivivus</name>
    <name type="common">Microworm</name>
    <dbReference type="NCBI Taxonomy" id="6233"/>
    <lineage>
        <taxon>Eukaryota</taxon>
        <taxon>Metazoa</taxon>
        <taxon>Ecdysozoa</taxon>
        <taxon>Nematoda</taxon>
        <taxon>Chromadorea</taxon>
        <taxon>Rhabditida</taxon>
        <taxon>Tylenchina</taxon>
        <taxon>Panagrolaimomorpha</taxon>
        <taxon>Panagrolaimoidea</taxon>
        <taxon>Panagrolaimidae</taxon>
        <taxon>Panagrellus</taxon>
    </lineage>
</organism>
<dbReference type="PANTHER" id="PTHR46306:SF1">
    <property type="entry name" value="BTB_POZ DOMAIN-CONTAINING PROTEIN 9"/>
    <property type="match status" value="1"/>
</dbReference>
<dbReference type="InterPro" id="IPR008979">
    <property type="entry name" value="Galactose-bd-like_sf"/>
</dbReference>
<sequence length="842" mass="97698">MSESETLPLVKLSYGFKSRILHLIPLAIVNKYVTICSVINKFRPKAIDAHEQVYITDNRIIRREAEADTFLFRFLKCLDQFKFWRKTMDADFLKPVWKSVLYVNEVMHKKKKVYVDDTLILNCQIQGYEKVIPKIFGPYTRLVLHGRIRWSQAKRLIHPGVKEIRMEAQLILPPIEYDDFVDFVVHQNRGVEYAFSFSNKQYYSVHLRTKLKNACQTREKRYIKRLFHPHMFHVVHQHWEFHHLFYSGPAILLFFMALFVIPIIFLFVSGGVASTPDVLNKHDIDRIVAAFLIILGSMCISLIFFLSAIPIDIISTDTSRHRFSFERFISNSMYSTVSLYNDVAINLKLFYLKHNSGGSEVSDPDSEDPHSILRRDPPERRLRQCENPPDFGFGGSVVNPEATSLRHIALFWHNEANISSCVQFTSLDNGLKVLRLAHMYQIMELIYEAVKYIWPYSILHSEDLETLSTDALNVVLTRSLKEASDVDVLRAVVRWMKANPTKSADFQDVLKNVPLTQITFKSLNSIPPEVLDRTNVLAERNRQLQTQKRIPSYQKPNKNVAFPKDSIHGCFMFKPKQRLPMHQIGTSEEGVLIDLRRQYLINFITMNIVPDGTKYSYWIAVSEDNLNWTRVIDRTKYPCCYFQSLDFESQYVRYIRIVGTAPGRDMVITEFQALYYTTMSFESDPDTTLFIPPRFTVTFENHTVSVNGYSKPENGFVNGTNFEYDRSNLRSSGECVYKLSETCLIDCLELMSSGWDCEDRVHSYDIEVSVDETNWTRVLCVDKVSCSRGIHFDKRAVKFIKISAYPKANPVDGEGAETKSVPSGRPDRTWVRLRRNQEFPIN</sequence>
<reference evidence="4" key="1">
    <citation type="journal article" date="2013" name="Genetics">
        <title>The draft genome and transcriptome of Panagrellus redivivus are shaped by the harsh demands of a free-living lifestyle.</title>
        <authorList>
            <person name="Srinivasan J."/>
            <person name="Dillman A.R."/>
            <person name="Macchietto M.G."/>
            <person name="Heikkinen L."/>
            <person name="Lakso M."/>
            <person name="Fracchia K.M."/>
            <person name="Antoshechkin I."/>
            <person name="Mortazavi A."/>
            <person name="Wong G."/>
            <person name="Sternberg P.W."/>
        </authorList>
    </citation>
    <scope>NUCLEOTIDE SEQUENCE [LARGE SCALE GENOMIC DNA]</scope>
    <source>
        <strain evidence="4">MT8872</strain>
    </source>
</reference>
<dbReference type="AlphaFoldDB" id="A0A7E4V019"/>
<dbReference type="Pfam" id="PF07707">
    <property type="entry name" value="BACK"/>
    <property type="match status" value="1"/>
</dbReference>
<dbReference type="InterPro" id="IPR011705">
    <property type="entry name" value="BACK"/>
</dbReference>
<dbReference type="GO" id="GO:0050804">
    <property type="term" value="P:modulation of chemical synaptic transmission"/>
    <property type="evidence" value="ECO:0007669"/>
    <property type="project" value="TreeGrafter"/>
</dbReference>
<keyword evidence="2" id="KW-0812">Transmembrane</keyword>
<feature type="transmembrane region" description="Helical" evidence="2">
    <location>
        <begin position="244"/>
        <end position="267"/>
    </location>
</feature>
<dbReference type="GO" id="GO:0048512">
    <property type="term" value="P:circadian behavior"/>
    <property type="evidence" value="ECO:0007669"/>
    <property type="project" value="TreeGrafter"/>
</dbReference>
<feature type="compositionally biased region" description="Basic and acidic residues" evidence="1">
    <location>
        <begin position="367"/>
        <end position="379"/>
    </location>
</feature>
<evidence type="ECO:0000313" key="4">
    <source>
        <dbReference type="Proteomes" id="UP000492821"/>
    </source>
</evidence>
<dbReference type="PANTHER" id="PTHR46306">
    <property type="entry name" value="BTB/POZ DOMAIN-CONTAINING PROTEIN 9"/>
    <property type="match status" value="1"/>
</dbReference>
<dbReference type="InterPro" id="IPR052407">
    <property type="entry name" value="BTB_POZ_domain_cont_9"/>
</dbReference>
<dbReference type="Gene3D" id="1.25.40.420">
    <property type="match status" value="1"/>
</dbReference>
<keyword evidence="4" id="KW-1185">Reference proteome</keyword>
<evidence type="ECO:0000256" key="2">
    <source>
        <dbReference type="SAM" id="Phobius"/>
    </source>
</evidence>
<proteinExistence type="predicted"/>
<keyword evidence="2" id="KW-1133">Transmembrane helix</keyword>
<evidence type="ECO:0000259" key="3">
    <source>
        <dbReference type="Pfam" id="PF07707"/>
    </source>
</evidence>
<dbReference type="Gene3D" id="2.60.120.260">
    <property type="entry name" value="Galactose-binding domain-like"/>
    <property type="match status" value="1"/>
</dbReference>